<evidence type="ECO:0000256" key="6">
    <source>
        <dbReference type="PIRSR" id="PIRSR600175-1"/>
    </source>
</evidence>
<dbReference type="OrthoDB" id="6581954at2759"/>
<dbReference type="Proteomes" id="UP001152622">
    <property type="component" value="Chromosome 1"/>
</dbReference>
<dbReference type="InterPro" id="IPR000175">
    <property type="entry name" value="Na/ntran_symport"/>
</dbReference>
<evidence type="ECO:0000313" key="9">
    <source>
        <dbReference type="Proteomes" id="UP001152622"/>
    </source>
</evidence>
<dbReference type="GO" id="GO:0046872">
    <property type="term" value="F:metal ion binding"/>
    <property type="evidence" value="ECO:0007669"/>
    <property type="project" value="UniProtKB-KW"/>
</dbReference>
<protein>
    <submittedName>
        <fullName evidence="8">Uncharacterized protein</fullName>
    </submittedName>
</protein>
<comment type="caution">
    <text evidence="8">The sequence shown here is derived from an EMBL/GenBank/DDBJ whole genome shotgun (WGS) entry which is preliminary data.</text>
</comment>
<reference evidence="8" key="1">
    <citation type="journal article" date="2023" name="Science">
        <title>Genome structures resolve the early diversification of teleost fishes.</title>
        <authorList>
            <person name="Parey E."/>
            <person name="Louis A."/>
            <person name="Montfort J."/>
            <person name="Bouchez O."/>
            <person name="Roques C."/>
            <person name="Iampietro C."/>
            <person name="Lluch J."/>
            <person name="Castinel A."/>
            <person name="Donnadieu C."/>
            <person name="Desvignes T."/>
            <person name="Floi Bucao C."/>
            <person name="Jouanno E."/>
            <person name="Wen M."/>
            <person name="Mejri S."/>
            <person name="Dirks R."/>
            <person name="Jansen H."/>
            <person name="Henkel C."/>
            <person name="Chen W.J."/>
            <person name="Zahm M."/>
            <person name="Cabau C."/>
            <person name="Klopp C."/>
            <person name="Thompson A.W."/>
            <person name="Robinson-Rechavi M."/>
            <person name="Braasch I."/>
            <person name="Lecointre G."/>
            <person name="Bobe J."/>
            <person name="Postlethwait J.H."/>
            <person name="Berthelot C."/>
            <person name="Roest Crollius H."/>
            <person name="Guiguen Y."/>
        </authorList>
    </citation>
    <scope>NUCLEOTIDE SEQUENCE</scope>
    <source>
        <strain evidence="8">WJC10195</strain>
    </source>
</reference>
<feature type="compositionally biased region" description="Basic and acidic residues" evidence="7">
    <location>
        <begin position="14"/>
        <end position="27"/>
    </location>
</feature>
<feature type="region of interest" description="Disordered" evidence="7">
    <location>
        <begin position="1"/>
        <end position="27"/>
    </location>
</feature>
<keyword evidence="6" id="KW-0915">Sodium</keyword>
<keyword evidence="6" id="KW-0479">Metal-binding</keyword>
<dbReference type="Pfam" id="PF00209">
    <property type="entry name" value="SNF"/>
    <property type="match status" value="1"/>
</dbReference>
<evidence type="ECO:0000256" key="3">
    <source>
        <dbReference type="ARBA" id="ARBA00022692"/>
    </source>
</evidence>
<evidence type="ECO:0000256" key="5">
    <source>
        <dbReference type="ARBA" id="ARBA00023136"/>
    </source>
</evidence>
<evidence type="ECO:0000256" key="7">
    <source>
        <dbReference type="SAM" id="MobiDB-lite"/>
    </source>
</evidence>
<proteinExistence type="predicted"/>
<gene>
    <name evidence="8" type="ORF">SKAU_G00022230</name>
</gene>
<evidence type="ECO:0000256" key="2">
    <source>
        <dbReference type="ARBA" id="ARBA00022448"/>
    </source>
</evidence>
<evidence type="ECO:0000256" key="4">
    <source>
        <dbReference type="ARBA" id="ARBA00022989"/>
    </source>
</evidence>
<sequence>MEPPASDTPASGAEKTETIRGRGSMIKDRGEWANKTEFRLAMAGAIIGLGNMWRFTTMTYANGGARLQSLPLLTPSSRRVQAQTHRALKQTRPLHRVSLRSLSVMPRGGVLP</sequence>
<dbReference type="EMBL" id="JAINUF010000001">
    <property type="protein sequence ID" value="KAJ8381445.1"/>
    <property type="molecule type" value="Genomic_DNA"/>
</dbReference>
<dbReference type="PROSITE" id="PS50267">
    <property type="entry name" value="NA_NEUROTRAN_SYMP_3"/>
    <property type="match status" value="1"/>
</dbReference>
<keyword evidence="3" id="KW-0812">Transmembrane</keyword>
<feature type="binding site" evidence="6">
    <location>
        <position position="51"/>
    </location>
    <ligand>
        <name>Na(+)</name>
        <dbReference type="ChEBI" id="CHEBI:29101"/>
        <label>1</label>
    </ligand>
</feature>
<evidence type="ECO:0000256" key="1">
    <source>
        <dbReference type="ARBA" id="ARBA00004141"/>
    </source>
</evidence>
<dbReference type="AlphaFoldDB" id="A0A9Q1GDB7"/>
<accession>A0A9Q1GDB7</accession>
<keyword evidence="4" id="KW-1133">Transmembrane helix</keyword>
<keyword evidence="2" id="KW-0813">Transport</keyword>
<dbReference type="SUPFAM" id="SSF161070">
    <property type="entry name" value="SNF-like"/>
    <property type="match status" value="1"/>
</dbReference>
<evidence type="ECO:0000313" key="8">
    <source>
        <dbReference type="EMBL" id="KAJ8381445.1"/>
    </source>
</evidence>
<dbReference type="InterPro" id="IPR037272">
    <property type="entry name" value="SNS_sf"/>
</dbReference>
<comment type="subcellular location">
    <subcellularLocation>
        <location evidence="1">Membrane</location>
        <topology evidence="1">Multi-pass membrane protein</topology>
    </subcellularLocation>
</comment>
<feature type="binding site" evidence="6">
    <location>
        <position position="44"/>
    </location>
    <ligand>
        <name>Na(+)</name>
        <dbReference type="ChEBI" id="CHEBI:29101"/>
        <label>2</label>
    </ligand>
</feature>
<organism evidence="8 9">
    <name type="scientific">Synaphobranchus kaupii</name>
    <name type="common">Kaup's arrowtooth eel</name>
    <dbReference type="NCBI Taxonomy" id="118154"/>
    <lineage>
        <taxon>Eukaryota</taxon>
        <taxon>Metazoa</taxon>
        <taxon>Chordata</taxon>
        <taxon>Craniata</taxon>
        <taxon>Vertebrata</taxon>
        <taxon>Euteleostomi</taxon>
        <taxon>Actinopterygii</taxon>
        <taxon>Neopterygii</taxon>
        <taxon>Teleostei</taxon>
        <taxon>Anguilliformes</taxon>
        <taxon>Synaphobranchidae</taxon>
        <taxon>Synaphobranchus</taxon>
    </lineage>
</organism>
<keyword evidence="9" id="KW-1185">Reference proteome</keyword>
<dbReference type="GO" id="GO:0016020">
    <property type="term" value="C:membrane"/>
    <property type="evidence" value="ECO:0007669"/>
    <property type="project" value="UniProtKB-SubCell"/>
</dbReference>
<name>A0A9Q1GDB7_SYNKA</name>
<keyword evidence="5" id="KW-0472">Membrane</keyword>